<dbReference type="RefSeq" id="WP_148975251.1">
    <property type="nucleotide sequence ID" value="NZ_VTER01000006.1"/>
</dbReference>
<dbReference type="EMBL" id="VTER01000006">
    <property type="protein sequence ID" value="TYS47932.1"/>
    <property type="molecule type" value="Genomic_DNA"/>
</dbReference>
<dbReference type="PROSITE" id="PS50893">
    <property type="entry name" value="ABC_TRANSPORTER_2"/>
    <property type="match status" value="1"/>
</dbReference>
<keyword evidence="4 9" id="KW-0067">ATP-binding</keyword>
<dbReference type="Proteomes" id="UP000322139">
    <property type="component" value="Unassembled WGS sequence"/>
</dbReference>
<dbReference type="Gene3D" id="3.40.50.300">
    <property type="entry name" value="P-loop containing nucleotide triphosphate hydrolases"/>
    <property type="match status" value="1"/>
</dbReference>
<dbReference type="PANTHER" id="PTHR43166">
    <property type="entry name" value="AMINO ACID IMPORT ATP-BINDING PROTEIN"/>
    <property type="match status" value="1"/>
</dbReference>
<comment type="caution">
    <text evidence="9">The sequence shown here is derived from an EMBL/GenBank/DDBJ whole genome shotgun (WGS) entry which is preliminary data.</text>
</comment>
<evidence type="ECO:0000313" key="9">
    <source>
        <dbReference type="EMBL" id="TYS47932.1"/>
    </source>
</evidence>
<keyword evidence="3" id="KW-0547">Nucleotide-binding</keyword>
<evidence type="ECO:0000256" key="3">
    <source>
        <dbReference type="ARBA" id="ARBA00022741"/>
    </source>
</evidence>
<name>A0A5D4REM8_9BACI</name>
<evidence type="ECO:0000256" key="1">
    <source>
        <dbReference type="ARBA" id="ARBA00022448"/>
    </source>
</evidence>
<evidence type="ECO:0000256" key="5">
    <source>
        <dbReference type="ARBA" id="ARBA00022885"/>
    </source>
</evidence>
<keyword evidence="1" id="KW-0813">Transport</keyword>
<accession>A0A5D4REM8</accession>
<dbReference type="AlphaFoldDB" id="A0A5D4REM8"/>
<proteinExistence type="predicted"/>
<reference evidence="9 10" key="1">
    <citation type="submission" date="2019-08" db="EMBL/GenBank/DDBJ databases">
        <title>Bacillus genomes from the desert of Cuatro Cienegas, Coahuila.</title>
        <authorList>
            <person name="Olmedo-Alvarez G."/>
        </authorList>
    </citation>
    <scope>NUCLEOTIDE SEQUENCE [LARGE SCALE GENOMIC DNA]</scope>
    <source>
        <strain evidence="9 10">CH446_14T</strain>
    </source>
</reference>
<keyword evidence="2" id="KW-1003">Cell membrane</keyword>
<dbReference type="InterPro" id="IPR012693">
    <property type="entry name" value="ABC_transpr_PhnC"/>
</dbReference>
<dbReference type="Pfam" id="PF00005">
    <property type="entry name" value="ABC_tran"/>
    <property type="match status" value="1"/>
</dbReference>
<gene>
    <name evidence="9" type="primary">phnC</name>
    <name evidence="9" type="ORF">FZD51_13485</name>
</gene>
<dbReference type="InterPro" id="IPR003593">
    <property type="entry name" value="AAA+_ATPase"/>
</dbReference>
<dbReference type="InterPro" id="IPR017871">
    <property type="entry name" value="ABC_transporter-like_CS"/>
</dbReference>
<dbReference type="InterPro" id="IPR003439">
    <property type="entry name" value="ABC_transporter-like_ATP-bd"/>
</dbReference>
<organism evidence="9 10">
    <name type="scientific">Bacillus infantis</name>
    <dbReference type="NCBI Taxonomy" id="324767"/>
    <lineage>
        <taxon>Bacteria</taxon>
        <taxon>Bacillati</taxon>
        <taxon>Bacillota</taxon>
        <taxon>Bacilli</taxon>
        <taxon>Bacillales</taxon>
        <taxon>Bacillaceae</taxon>
        <taxon>Bacillus</taxon>
    </lineage>
</organism>
<dbReference type="InterPro" id="IPR050086">
    <property type="entry name" value="MetN_ABC_transporter-like"/>
</dbReference>
<sequence length="250" mass="27675">MIKLENVAVRYPKADSPALHNINLELNQGEFICVLGKSGAGKSSLIRCMNGLQKPSAGEVYFQGKPVSGKSAEEERLVRREMGMIFQHYNLIPRLTVMQNVLTGMFGYRSTFKNLIGAFSKKEIGLARSVMEDVGLSEFAGRKVEQLSGGQKQRVGIARALLQSPKVFLGDEPVASLDPGTSERIFSLLQSLHREHGLLTIINVHDVSLAKRYATRILALKDGSLIFDGKPDEFTEELYEKTYGAEFIPV</sequence>
<evidence type="ECO:0000256" key="7">
    <source>
        <dbReference type="ARBA" id="ARBA00023136"/>
    </source>
</evidence>
<evidence type="ECO:0000256" key="4">
    <source>
        <dbReference type="ARBA" id="ARBA00022840"/>
    </source>
</evidence>
<keyword evidence="7" id="KW-0472">Membrane</keyword>
<dbReference type="GO" id="GO:0005524">
    <property type="term" value="F:ATP binding"/>
    <property type="evidence" value="ECO:0007669"/>
    <property type="project" value="UniProtKB-KW"/>
</dbReference>
<dbReference type="CDD" id="cd03256">
    <property type="entry name" value="ABC_PhnC_transporter"/>
    <property type="match status" value="1"/>
</dbReference>
<dbReference type="InterPro" id="IPR027417">
    <property type="entry name" value="P-loop_NTPase"/>
</dbReference>
<protein>
    <submittedName>
        <fullName evidence="9">Phosphonate ABC transporter ATP-binding protein</fullName>
    </submittedName>
</protein>
<dbReference type="PROSITE" id="PS00211">
    <property type="entry name" value="ABC_TRANSPORTER_1"/>
    <property type="match status" value="1"/>
</dbReference>
<dbReference type="GO" id="GO:0016020">
    <property type="term" value="C:membrane"/>
    <property type="evidence" value="ECO:0007669"/>
    <property type="project" value="InterPro"/>
</dbReference>
<keyword evidence="5" id="KW-0918">Phosphonate transport</keyword>
<evidence type="ECO:0000256" key="2">
    <source>
        <dbReference type="ARBA" id="ARBA00022475"/>
    </source>
</evidence>
<evidence type="ECO:0000256" key="6">
    <source>
        <dbReference type="ARBA" id="ARBA00022967"/>
    </source>
</evidence>
<dbReference type="GO" id="GO:0016887">
    <property type="term" value="F:ATP hydrolysis activity"/>
    <property type="evidence" value="ECO:0007669"/>
    <property type="project" value="InterPro"/>
</dbReference>
<keyword evidence="6" id="KW-1278">Translocase</keyword>
<evidence type="ECO:0000313" key="10">
    <source>
        <dbReference type="Proteomes" id="UP000322139"/>
    </source>
</evidence>
<evidence type="ECO:0000259" key="8">
    <source>
        <dbReference type="PROSITE" id="PS50893"/>
    </source>
</evidence>
<dbReference type="PANTHER" id="PTHR43166:SF6">
    <property type="entry name" value="PHOSPHONATES IMPORT ATP-BINDING PROTEIN PHNC"/>
    <property type="match status" value="1"/>
</dbReference>
<dbReference type="SMART" id="SM00382">
    <property type="entry name" value="AAA"/>
    <property type="match status" value="1"/>
</dbReference>
<dbReference type="NCBIfam" id="TIGR02315">
    <property type="entry name" value="ABC_phnC"/>
    <property type="match status" value="1"/>
</dbReference>
<dbReference type="SUPFAM" id="SSF52540">
    <property type="entry name" value="P-loop containing nucleoside triphosphate hydrolases"/>
    <property type="match status" value="1"/>
</dbReference>
<feature type="domain" description="ABC transporter" evidence="8">
    <location>
        <begin position="2"/>
        <end position="247"/>
    </location>
</feature>
<dbReference type="GO" id="GO:0015416">
    <property type="term" value="F:ABC-type phosphonate transporter activity"/>
    <property type="evidence" value="ECO:0007669"/>
    <property type="project" value="InterPro"/>
</dbReference>